<gene>
    <name evidence="2" type="ORF">A3SI_04562</name>
</gene>
<keyword evidence="3" id="KW-1185">Reference proteome</keyword>
<feature type="compositionally biased region" description="Low complexity" evidence="1">
    <location>
        <begin position="91"/>
        <end position="108"/>
    </location>
</feature>
<dbReference type="Proteomes" id="UP000005551">
    <property type="component" value="Unassembled WGS sequence"/>
</dbReference>
<dbReference type="EMBL" id="AJYA01000009">
    <property type="protein sequence ID" value="EIM78063.1"/>
    <property type="molecule type" value="Genomic_DNA"/>
</dbReference>
<dbReference type="OrthoDB" id="594666at2"/>
<proteinExistence type="predicted"/>
<dbReference type="STRING" id="1189621.A3SI_04562"/>
<feature type="region of interest" description="Disordered" evidence="1">
    <location>
        <begin position="91"/>
        <end position="115"/>
    </location>
</feature>
<dbReference type="RefSeq" id="WP_009053706.1">
    <property type="nucleotide sequence ID" value="NZ_AJYA01000009.1"/>
</dbReference>
<name>I5C8B1_9BACT</name>
<reference evidence="2 3" key="1">
    <citation type="submission" date="2012-05" db="EMBL/GenBank/DDBJ databases">
        <title>Genome sequence of Nitritalea halalkaliphila LW7.</title>
        <authorList>
            <person name="Jangir P.K."/>
            <person name="Singh A."/>
            <person name="Shivaji S."/>
            <person name="Sharma R."/>
        </authorList>
    </citation>
    <scope>NUCLEOTIDE SEQUENCE [LARGE SCALE GENOMIC DNA]</scope>
    <source>
        <strain evidence="2 3">LW7</strain>
    </source>
</reference>
<evidence type="ECO:0000256" key="1">
    <source>
        <dbReference type="SAM" id="MobiDB-lite"/>
    </source>
</evidence>
<protein>
    <submittedName>
        <fullName evidence="2">Uncharacterized protein</fullName>
    </submittedName>
</protein>
<dbReference type="AlphaFoldDB" id="I5C8B1"/>
<comment type="caution">
    <text evidence="2">The sequence shown here is derived from an EMBL/GenBank/DDBJ whole genome shotgun (WGS) entry which is preliminary data.</text>
</comment>
<organism evidence="2 3">
    <name type="scientific">Nitritalea halalkaliphila LW7</name>
    <dbReference type="NCBI Taxonomy" id="1189621"/>
    <lineage>
        <taxon>Bacteria</taxon>
        <taxon>Pseudomonadati</taxon>
        <taxon>Bacteroidota</taxon>
        <taxon>Cytophagia</taxon>
        <taxon>Cytophagales</taxon>
        <taxon>Cyclobacteriaceae</taxon>
        <taxon>Nitritalea</taxon>
    </lineage>
</organism>
<evidence type="ECO:0000313" key="3">
    <source>
        <dbReference type="Proteomes" id="UP000005551"/>
    </source>
</evidence>
<sequence>MNLSELVAAVKSPADLSPTQYGYLVKLHEDFPYCAVVNLVLAHHERQRSQGKRTNCLHWAAISVSDRRYLYDYVHDATVFSAPAVQAADQPVAHSENAAEESPSLASPEENEDGALREALESTPDFSAGYAVESATAADEEGDAETSSRLDALIAKFDEGHGRLRALPQDAEETHKKEDLSKSSTELKMNLVTESYAKLLTLQGKTAKAKEIYEQLMVKFPNKKAYFADLIAGLDKKEE</sequence>
<accession>I5C8B1</accession>
<evidence type="ECO:0000313" key="2">
    <source>
        <dbReference type="EMBL" id="EIM78063.1"/>
    </source>
</evidence>